<organism evidence="2 3">
    <name type="scientific">Malus domestica</name>
    <name type="common">Apple</name>
    <name type="synonym">Pyrus malus</name>
    <dbReference type="NCBI Taxonomy" id="3750"/>
    <lineage>
        <taxon>Eukaryota</taxon>
        <taxon>Viridiplantae</taxon>
        <taxon>Streptophyta</taxon>
        <taxon>Embryophyta</taxon>
        <taxon>Tracheophyta</taxon>
        <taxon>Spermatophyta</taxon>
        <taxon>Magnoliopsida</taxon>
        <taxon>eudicotyledons</taxon>
        <taxon>Gunneridae</taxon>
        <taxon>Pentapetalae</taxon>
        <taxon>rosids</taxon>
        <taxon>fabids</taxon>
        <taxon>Rosales</taxon>
        <taxon>Rosaceae</taxon>
        <taxon>Amygdaloideae</taxon>
        <taxon>Maleae</taxon>
        <taxon>Malus</taxon>
    </lineage>
</organism>
<dbReference type="GO" id="GO:0004523">
    <property type="term" value="F:RNA-DNA hybrid ribonuclease activity"/>
    <property type="evidence" value="ECO:0007669"/>
    <property type="project" value="InterPro"/>
</dbReference>
<dbReference type="PANTHER" id="PTHR47723:SF24">
    <property type="entry name" value="RNASE H TYPE-1 DOMAIN-CONTAINING PROTEIN"/>
    <property type="match status" value="1"/>
</dbReference>
<dbReference type="AlphaFoldDB" id="A0A498JP05"/>
<dbReference type="InterPro" id="IPR002156">
    <property type="entry name" value="RNaseH_domain"/>
</dbReference>
<accession>A0A498JP05</accession>
<dbReference type="PANTHER" id="PTHR47723">
    <property type="entry name" value="OS05G0353850 PROTEIN"/>
    <property type="match status" value="1"/>
</dbReference>
<reference evidence="2 3" key="1">
    <citation type="submission" date="2018-10" db="EMBL/GenBank/DDBJ databases">
        <title>A high-quality apple genome assembly.</title>
        <authorList>
            <person name="Hu J."/>
        </authorList>
    </citation>
    <scope>NUCLEOTIDE SEQUENCE [LARGE SCALE GENOMIC DNA]</scope>
    <source>
        <strain evidence="3">cv. HFTH1</strain>
        <tissue evidence="2">Young leaf</tissue>
    </source>
</reference>
<sequence>MRTANQQPRRVQIPKQMHWELPRDGWVKLSVDGTFTLKEGYDVAGSVIRGDGGLFVAAGVWKFQGVASVKQVELLAIREGMQLSSR</sequence>
<protein>
    <recommendedName>
        <fullName evidence="1">RNase H type-1 domain-containing protein</fullName>
    </recommendedName>
</protein>
<feature type="domain" description="RNase H type-1" evidence="1">
    <location>
        <begin position="31"/>
        <end position="83"/>
    </location>
</feature>
<dbReference type="EMBL" id="RDQH01000331">
    <property type="protein sequence ID" value="RXH97659.1"/>
    <property type="molecule type" value="Genomic_DNA"/>
</dbReference>
<evidence type="ECO:0000313" key="2">
    <source>
        <dbReference type="EMBL" id="RXH97659.1"/>
    </source>
</evidence>
<name>A0A498JP05_MALDO</name>
<dbReference type="GO" id="GO:0003676">
    <property type="term" value="F:nucleic acid binding"/>
    <property type="evidence" value="ECO:0007669"/>
    <property type="project" value="InterPro"/>
</dbReference>
<comment type="caution">
    <text evidence="2">The sequence shown here is derived from an EMBL/GenBank/DDBJ whole genome shotgun (WGS) entry which is preliminary data.</text>
</comment>
<evidence type="ECO:0000313" key="3">
    <source>
        <dbReference type="Proteomes" id="UP000290289"/>
    </source>
</evidence>
<dbReference type="InterPro" id="IPR053151">
    <property type="entry name" value="RNase_H-like"/>
</dbReference>
<dbReference type="Proteomes" id="UP000290289">
    <property type="component" value="Chromosome 5"/>
</dbReference>
<gene>
    <name evidence="2" type="ORF">DVH24_009984</name>
</gene>
<dbReference type="Pfam" id="PF13456">
    <property type="entry name" value="RVT_3"/>
    <property type="match status" value="1"/>
</dbReference>
<proteinExistence type="predicted"/>
<keyword evidence="3" id="KW-1185">Reference proteome</keyword>
<evidence type="ECO:0000259" key="1">
    <source>
        <dbReference type="Pfam" id="PF13456"/>
    </source>
</evidence>